<accession>A0ABU2L2C8</accession>
<feature type="domain" description="N-acetyltransferase" evidence="1">
    <location>
        <begin position="159"/>
        <end position="307"/>
    </location>
</feature>
<keyword evidence="3" id="KW-1185">Reference proteome</keyword>
<dbReference type="Gene3D" id="3.40.630.30">
    <property type="match status" value="1"/>
</dbReference>
<name>A0ABU2L2C8_9ACTN</name>
<evidence type="ECO:0000313" key="2">
    <source>
        <dbReference type="EMBL" id="MDT0305724.1"/>
    </source>
</evidence>
<dbReference type="Proteomes" id="UP001183388">
    <property type="component" value="Unassembled WGS sequence"/>
</dbReference>
<protein>
    <submittedName>
        <fullName evidence="2">GNAT family N-acetyltransferase</fullName>
    </submittedName>
</protein>
<evidence type="ECO:0000313" key="3">
    <source>
        <dbReference type="Proteomes" id="UP001183388"/>
    </source>
</evidence>
<dbReference type="Pfam" id="PF00583">
    <property type="entry name" value="Acetyltransf_1"/>
    <property type="match status" value="1"/>
</dbReference>
<dbReference type="CDD" id="cd04301">
    <property type="entry name" value="NAT_SF"/>
    <property type="match status" value="1"/>
</dbReference>
<evidence type="ECO:0000259" key="1">
    <source>
        <dbReference type="PROSITE" id="PS51186"/>
    </source>
</evidence>
<gene>
    <name evidence="2" type="ORF">RM780_01940</name>
</gene>
<comment type="caution">
    <text evidence="2">The sequence shown here is derived from an EMBL/GenBank/DDBJ whole genome shotgun (WGS) entry which is preliminary data.</text>
</comment>
<dbReference type="RefSeq" id="WP_311628634.1">
    <property type="nucleotide sequence ID" value="NZ_JAVREN010000002.1"/>
</dbReference>
<dbReference type="InterPro" id="IPR016181">
    <property type="entry name" value="Acyl_CoA_acyltransferase"/>
</dbReference>
<dbReference type="SUPFAM" id="SSF55729">
    <property type="entry name" value="Acyl-CoA N-acyltransferases (Nat)"/>
    <property type="match status" value="1"/>
</dbReference>
<reference evidence="3" key="1">
    <citation type="submission" date="2023-07" db="EMBL/GenBank/DDBJ databases">
        <title>30 novel species of actinomycetes from the DSMZ collection.</title>
        <authorList>
            <person name="Nouioui I."/>
        </authorList>
    </citation>
    <scope>NUCLEOTIDE SEQUENCE [LARGE SCALE GENOMIC DNA]</scope>
    <source>
        <strain evidence="3">DSM 44917</strain>
    </source>
</reference>
<dbReference type="PROSITE" id="PS51186">
    <property type="entry name" value="GNAT"/>
    <property type="match status" value="1"/>
</dbReference>
<organism evidence="2 3">
    <name type="scientific">Streptomyces boetiae</name>
    <dbReference type="NCBI Taxonomy" id="3075541"/>
    <lineage>
        <taxon>Bacteria</taxon>
        <taxon>Bacillati</taxon>
        <taxon>Actinomycetota</taxon>
        <taxon>Actinomycetes</taxon>
        <taxon>Kitasatosporales</taxon>
        <taxon>Streptomycetaceae</taxon>
        <taxon>Streptomyces</taxon>
    </lineage>
</organism>
<dbReference type="EMBL" id="JAVREN010000002">
    <property type="protein sequence ID" value="MDT0305724.1"/>
    <property type="molecule type" value="Genomic_DNA"/>
</dbReference>
<proteinExistence type="predicted"/>
<dbReference type="InterPro" id="IPR000182">
    <property type="entry name" value="GNAT_dom"/>
</dbReference>
<sequence length="307" mass="33746">MTGDLVIRALRQDEARALFTSLPDPGLLGRALLDPPRDAYLTVAEGGEYRPEWTWVALRGPRVVARAAFWGGPGDAEPVALDWFDFTEPAAGRELLRRSPLRAEYVMILPPAWRERPAVRAAASARAEAAADAGYRPLVERYQYRWTPAAGLPERPGRLEFRPEPDDAAILDLLCRVHASTLDAHARRAAAGGGARRAAEEELAFFRWCPSPREWWRVAHTPDGRPAGLVIPARNRAAPIVAFAGVLPEARGRGYGYDLLAECTHLLAAEGAERIVASTDMGNVPMARAFERAGYPVVEHRFCMSPP</sequence>